<dbReference type="PROSITE" id="PS50928">
    <property type="entry name" value="ABC_TM1"/>
    <property type="match status" value="1"/>
</dbReference>
<dbReference type="PANTHER" id="PTHR30151">
    <property type="entry name" value="ALKANE SULFONATE ABC TRANSPORTER-RELATED, MEMBRANE SUBUNIT"/>
    <property type="match status" value="1"/>
</dbReference>
<accession>A0ABV7L3H9</accession>
<comment type="caution">
    <text evidence="9">The sequence shown here is derived from an EMBL/GenBank/DDBJ whole genome shotgun (WGS) entry which is preliminary data.</text>
</comment>
<sequence>MASEVNAAAEAPPRLAGRGAAQTRSRPLFGERRDWLLRLAKLLPFLVIFVAWQWASDSGAISPVFYSSPLAILESLWQWYSSGRILPHLLATVLELAIGLTLATVIGLVLGIWVGWSRTANDMASPVLVFLYSVPVIAVGPVLALVLGIGMIMPVALILLLAVFPILFAVEAGVRTAPHDLIRMARHFGASDGQIIRTVLLPAAVPYLAGGLMVSIGRAMAGAVVGEWLASSTGLGSLIFTSAAIFETKTVYMAAFSIVGLSLLLSLSVGAFERWTQKWRP</sequence>
<protein>
    <submittedName>
        <fullName evidence="9">ABC transporter permease</fullName>
    </submittedName>
</protein>
<reference evidence="10" key="1">
    <citation type="journal article" date="2019" name="Int. J. Syst. Evol. Microbiol.">
        <title>The Global Catalogue of Microorganisms (GCM) 10K type strain sequencing project: providing services to taxonomists for standard genome sequencing and annotation.</title>
        <authorList>
            <consortium name="The Broad Institute Genomics Platform"/>
            <consortium name="The Broad Institute Genome Sequencing Center for Infectious Disease"/>
            <person name="Wu L."/>
            <person name="Ma J."/>
        </authorList>
    </citation>
    <scope>NUCLEOTIDE SEQUENCE [LARGE SCALE GENOMIC DNA]</scope>
    <source>
        <strain evidence="10">KCTC 42964</strain>
    </source>
</reference>
<dbReference type="InterPro" id="IPR000515">
    <property type="entry name" value="MetI-like"/>
</dbReference>
<comment type="similarity">
    <text evidence="7">Belongs to the binding-protein-dependent transport system permease family.</text>
</comment>
<feature type="transmembrane region" description="Helical" evidence="7">
    <location>
        <begin position="89"/>
        <end position="116"/>
    </location>
</feature>
<comment type="subcellular location">
    <subcellularLocation>
        <location evidence="1 7">Cell membrane</location>
        <topology evidence="1 7">Multi-pass membrane protein</topology>
    </subcellularLocation>
</comment>
<dbReference type="PANTHER" id="PTHR30151:SF20">
    <property type="entry name" value="ABC TRANSPORTER PERMEASE PROTEIN HI_0355-RELATED"/>
    <property type="match status" value="1"/>
</dbReference>
<name>A0ABV7L3H9_9PROT</name>
<evidence type="ECO:0000256" key="7">
    <source>
        <dbReference type="RuleBase" id="RU363032"/>
    </source>
</evidence>
<keyword evidence="2 7" id="KW-0813">Transport</keyword>
<feature type="transmembrane region" description="Helical" evidence="7">
    <location>
        <begin position="155"/>
        <end position="174"/>
    </location>
</feature>
<evidence type="ECO:0000256" key="2">
    <source>
        <dbReference type="ARBA" id="ARBA00022448"/>
    </source>
</evidence>
<feature type="transmembrane region" description="Helical" evidence="7">
    <location>
        <begin position="35"/>
        <end position="54"/>
    </location>
</feature>
<evidence type="ECO:0000313" key="10">
    <source>
        <dbReference type="Proteomes" id="UP001595528"/>
    </source>
</evidence>
<evidence type="ECO:0000256" key="6">
    <source>
        <dbReference type="ARBA" id="ARBA00023136"/>
    </source>
</evidence>
<proteinExistence type="inferred from homology"/>
<evidence type="ECO:0000256" key="4">
    <source>
        <dbReference type="ARBA" id="ARBA00022692"/>
    </source>
</evidence>
<keyword evidence="3" id="KW-1003">Cell membrane</keyword>
<feature type="transmembrane region" description="Helical" evidence="7">
    <location>
        <begin position="252"/>
        <end position="272"/>
    </location>
</feature>
<keyword evidence="6 7" id="KW-0472">Membrane</keyword>
<dbReference type="Proteomes" id="UP001595528">
    <property type="component" value="Unassembled WGS sequence"/>
</dbReference>
<dbReference type="SUPFAM" id="SSF161098">
    <property type="entry name" value="MetI-like"/>
    <property type="match status" value="1"/>
</dbReference>
<organism evidence="9 10">
    <name type="scientific">Marinibaculum pumilum</name>
    <dbReference type="NCBI Taxonomy" id="1766165"/>
    <lineage>
        <taxon>Bacteria</taxon>
        <taxon>Pseudomonadati</taxon>
        <taxon>Pseudomonadota</taxon>
        <taxon>Alphaproteobacteria</taxon>
        <taxon>Rhodospirillales</taxon>
        <taxon>Rhodospirillaceae</taxon>
        <taxon>Marinibaculum</taxon>
    </lineage>
</organism>
<evidence type="ECO:0000259" key="8">
    <source>
        <dbReference type="PROSITE" id="PS50928"/>
    </source>
</evidence>
<evidence type="ECO:0000256" key="1">
    <source>
        <dbReference type="ARBA" id="ARBA00004651"/>
    </source>
</evidence>
<feature type="transmembrane region" description="Helical" evidence="7">
    <location>
        <begin position="228"/>
        <end position="246"/>
    </location>
</feature>
<evidence type="ECO:0000256" key="5">
    <source>
        <dbReference type="ARBA" id="ARBA00022989"/>
    </source>
</evidence>
<dbReference type="Gene3D" id="1.10.3720.10">
    <property type="entry name" value="MetI-like"/>
    <property type="match status" value="1"/>
</dbReference>
<feature type="transmembrane region" description="Helical" evidence="7">
    <location>
        <begin position="128"/>
        <end position="148"/>
    </location>
</feature>
<evidence type="ECO:0000313" key="9">
    <source>
        <dbReference type="EMBL" id="MFC3229208.1"/>
    </source>
</evidence>
<feature type="domain" description="ABC transmembrane type-1" evidence="8">
    <location>
        <begin position="89"/>
        <end position="269"/>
    </location>
</feature>
<evidence type="ECO:0000256" key="3">
    <source>
        <dbReference type="ARBA" id="ARBA00022475"/>
    </source>
</evidence>
<feature type="transmembrane region" description="Helical" evidence="7">
    <location>
        <begin position="194"/>
        <end position="216"/>
    </location>
</feature>
<dbReference type="CDD" id="cd06261">
    <property type="entry name" value="TM_PBP2"/>
    <property type="match status" value="1"/>
</dbReference>
<dbReference type="Pfam" id="PF00528">
    <property type="entry name" value="BPD_transp_1"/>
    <property type="match status" value="1"/>
</dbReference>
<dbReference type="EMBL" id="JBHRTR010000031">
    <property type="protein sequence ID" value="MFC3229208.1"/>
    <property type="molecule type" value="Genomic_DNA"/>
</dbReference>
<keyword evidence="10" id="KW-1185">Reference proteome</keyword>
<keyword evidence="5 7" id="KW-1133">Transmembrane helix</keyword>
<feature type="transmembrane region" description="Helical" evidence="7">
    <location>
        <begin position="60"/>
        <end position="77"/>
    </location>
</feature>
<gene>
    <name evidence="9" type="ORF">ACFOGJ_18320</name>
</gene>
<dbReference type="RefSeq" id="WP_379903196.1">
    <property type="nucleotide sequence ID" value="NZ_JBHRTR010000031.1"/>
</dbReference>
<dbReference type="InterPro" id="IPR035906">
    <property type="entry name" value="MetI-like_sf"/>
</dbReference>
<keyword evidence="4 7" id="KW-0812">Transmembrane</keyword>